<dbReference type="SUPFAM" id="SSF53383">
    <property type="entry name" value="PLP-dependent transferases"/>
    <property type="match status" value="1"/>
</dbReference>
<dbReference type="EMBL" id="LN736366">
    <property type="protein sequence ID" value="CEP63052.1"/>
    <property type="molecule type" value="Genomic_DNA"/>
</dbReference>
<gene>
    <name evidence="2" type="ORF">LALA0_S07e01332g</name>
</gene>
<dbReference type="InterPro" id="IPR015421">
    <property type="entry name" value="PyrdxlP-dep_Trfase_major"/>
</dbReference>
<dbReference type="RefSeq" id="XP_022629273.1">
    <property type="nucleotide sequence ID" value="XM_022771358.1"/>
</dbReference>
<dbReference type="CDD" id="cd00609">
    <property type="entry name" value="AAT_like"/>
    <property type="match status" value="1"/>
</dbReference>
<dbReference type="Gene3D" id="3.90.1150.10">
    <property type="entry name" value="Aspartate Aminotransferase, domain 1"/>
    <property type="match status" value="1"/>
</dbReference>
<proteinExistence type="predicted"/>
<evidence type="ECO:0000313" key="2">
    <source>
        <dbReference type="EMBL" id="CEP63052.1"/>
    </source>
</evidence>
<dbReference type="PANTHER" id="PTHR42858:SF1">
    <property type="entry name" value="LD15494P"/>
    <property type="match status" value="1"/>
</dbReference>
<name>A0A0C7MZA4_9SACH</name>
<dbReference type="GO" id="GO:0030170">
    <property type="term" value="F:pyridoxal phosphate binding"/>
    <property type="evidence" value="ECO:0007669"/>
    <property type="project" value="InterPro"/>
</dbReference>
<dbReference type="Proteomes" id="UP000054304">
    <property type="component" value="Unassembled WGS sequence"/>
</dbReference>
<dbReference type="GeneID" id="34686542"/>
<sequence>MTASHRSRINFLRGWISHELLPRTEILKATTALLGPESREYDDDNDNRHPLVYGSDPGAQWVRNAVCKLSNEAFQLENDEKVKSRPDSITLTSGASYGMLNLLLQTTLPHTGYTRQAFVVTPTYFLINEAFIDAGFGGKISAIREKDDGLDLQTLQELLEHFDGLYERENHHDDPQVVNAPHLKPKKLYRYVIYLIPTHSNPSGKTYSLEFRLKLIELARKHDMLIITDDVYDLLDYEQPTEKLPKPVPRFTHLDRATFKGSNQDYGNTIVNTTFSKLIAPGLRFGYQESVNKNLALQLAAGGANKSGGTPSQLNSMIVGTMIQNGDCAKLVQQTRIILGERCQVLYDSIKKYLPRKTEYELQKGGYFSWCTLPEGYESKKICDTLSIEHHVDIPDGSRFEVVGNHVGWETRSVRLSVSYLTSQEIERAVRLWGQVAKDYAKKNNLEF</sequence>
<dbReference type="AlphaFoldDB" id="A0A0C7MZA4"/>
<dbReference type="STRING" id="1245769.A0A0C7MZA4"/>
<reference evidence="2 3" key="1">
    <citation type="submission" date="2014-12" db="EMBL/GenBank/DDBJ databases">
        <authorList>
            <person name="Neuveglise Cecile"/>
        </authorList>
    </citation>
    <scope>NUCLEOTIDE SEQUENCE [LARGE SCALE GENOMIC DNA]</scope>
    <source>
        <strain evidence="2 3">CBS 12615</strain>
    </source>
</reference>
<dbReference type="InterPro" id="IPR015424">
    <property type="entry name" value="PyrdxlP-dep_Trfase"/>
</dbReference>
<dbReference type="Gene3D" id="3.40.640.10">
    <property type="entry name" value="Type I PLP-dependent aspartate aminotransferase-like (Major domain)"/>
    <property type="match status" value="1"/>
</dbReference>
<keyword evidence="3" id="KW-1185">Reference proteome</keyword>
<dbReference type="FunFam" id="3.40.640.10:FF:000080">
    <property type="entry name" value="Aminotransferase, putative"/>
    <property type="match status" value="1"/>
</dbReference>
<feature type="domain" description="Aminotransferase class I/classII large" evidence="1">
    <location>
        <begin position="46"/>
        <end position="431"/>
    </location>
</feature>
<dbReference type="GO" id="GO:0047536">
    <property type="term" value="F:2-aminoadipate transaminase activity"/>
    <property type="evidence" value="ECO:0007669"/>
    <property type="project" value="EnsemblFungi"/>
</dbReference>
<dbReference type="PANTHER" id="PTHR42858">
    <property type="entry name" value="AMINOTRANSFERASE"/>
    <property type="match status" value="1"/>
</dbReference>
<dbReference type="Pfam" id="PF00155">
    <property type="entry name" value="Aminotran_1_2"/>
    <property type="match status" value="1"/>
</dbReference>
<protein>
    <submittedName>
        <fullName evidence="2">LALA0S07e01332g1_1</fullName>
    </submittedName>
</protein>
<evidence type="ECO:0000259" key="1">
    <source>
        <dbReference type="Pfam" id="PF00155"/>
    </source>
</evidence>
<dbReference type="OrthoDB" id="7042322at2759"/>
<organism evidence="2 3">
    <name type="scientific">Lachancea lanzarotensis</name>
    <dbReference type="NCBI Taxonomy" id="1245769"/>
    <lineage>
        <taxon>Eukaryota</taxon>
        <taxon>Fungi</taxon>
        <taxon>Dikarya</taxon>
        <taxon>Ascomycota</taxon>
        <taxon>Saccharomycotina</taxon>
        <taxon>Saccharomycetes</taxon>
        <taxon>Saccharomycetales</taxon>
        <taxon>Saccharomycetaceae</taxon>
        <taxon>Lachancea</taxon>
    </lineage>
</organism>
<evidence type="ECO:0000313" key="3">
    <source>
        <dbReference type="Proteomes" id="UP000054304"/>
    </source>
</evidence>
<dbReference type="HOGENOM" id="CLU_017584_0_6_1"/>
<accession>A0A0C7MZA4</accession>
<dbReference type="InterPro" id="IPR004839">
    <property type="entry name" value="Aminotransferase_I/II_large"/>
</dbReference>
<dbReference type="InterPro" id="IPR015422">
    <property type="entry name" value="PyrdxlP-dep_Trfase_small"/>
</dbReference>